<reference evidence="6 7" key="1">
    <citation type="submission" date="2018-03" db="EMBL/GenBank/DDBJ databases">
        <title>Aerobic endospore-forming bacteria genome sequencing and assembly.</title>
        <authorList>
            <person name="Cavalcante D.A."/>
            <person name="Driks A."/>
            <person name="Putonti C."/>
            <person name="De-Souza M.T."/>
        </authorList>
    </citation>
    <scope>NUCLEOTIDE SEQUENCE [LARGE SCALE GENOMIC DNA]</scope>
    <source>
        <strain evidence="6 7">SDF0028</strain>
    </source>
</reference>
<dbReference type="Pfam" id="PF00501">
    <property type="entry name" value="AMP-binding"/>
    <property type="match status" value="1"/>
</dbReference>
<dbReference type="NCBIfam" id="TIGR01733">
    <property type="entry name" value="AA-adenyl-dom"/>
    <property type="match status" value="1"/>
</dbReference>
<dbReference type="InterPro" id="IPR045851">
    <property type="entry name" value="AMP-bd_C_sf"/>
</dbReference>
<name>A0ABY3AIV0_PAEPP</name>
<dbReference type="Proteomes" id="UP000316208">
    <property type="component" value="Unassembled WGS sequence"/>
</dbReference>
<evidence type="ECO:0000256" key="3">
    <source>
        <dbReference type="ARBA" id="ARBA00023194"/>
    </source>
</evidence>
<dbReference type="InterPro" id="IPR000873">
    <property type="entry name" value="AMP-dep_synth/lig_dom"/>
</dbReference>
<gene>
    <name evidence="6" type="ORF">C7Y44_24850</name>
</gene>
<dbReference type="RefSeq" id="WP_142546100.1">
    <property type="nucleotide sequence ID" value="NZ_SADY01000009.1"/>
</dbReference>
<keyword evidence="2" id="KW-0677">Repeat</keyword>
<proteinExistence type="inferred from homology"/>
<evidence type="ECO:0000313" key="7">
    <source>
        <dbReference type="Proteomes" id="UP000316208"/>
    </source>
</evidence>
<dbReference type="CDD" id="cd05930">
    <property type="entry name" value="A_NRPS"/>
    <property type="match status" value="1"/>
</dbReference>
<protein>
    <submittedName>
        <fullName evidence="6">Amino acid adenylation domain-containing protein</fullName>
    </submittedName>
</protein>
<accession>A0ABY3AIV0</accession>
<keyword evidence="3" id="KW-0045">Antibiotic biosynthesis</keyword>
<dbReference type="PANTHER" id="PTHR45527:SF1">
    <property type="entry name" value="FATTY ACID SYNTHASE"/>
    <property type="match status" value="1"/>
</dbReference>
<dbReference type="InterPro" id="IPR010071">
    <property type="entry name" value="AA_adenyl_dom"/>
</dbReference>
<keyword evidence="7" id="KW-1185">Reference proteome</keyword>
<dbReference type="InterPro" id="IPR020845">
    <property type="entry name" value="AMP-binding_CS"/>
</dbReference>
<organism evidence="6 7">
    <name type="scientific">Paenibacillus popilliae</name>
    <name type="common">Bacillus popilliae</name>
    <dbReference type="NCBI Taxonomy" id="78057"/>
    <lineage>
        <taxon>Bacteria</taxon>
        <taxon>Bacillati</taxon>
        <taxon>Bacillota</taxon>
        <taxon>Bacilli</taxon>
        <taxon>Bacillales</taxon>
        <taxon>Paenibacillaceae</taxon>
        <taxon>Paenibacillus</taxon>
    </lineage>
</organism>
<dbReference type="InterPro" id="IPR020459">
    <property type="entry name" value="AMP-binding"/>
</dbReference>
<evidence type="ECO:0000313" key="6">
    <source>
        <dbReference type="EMBL" id="TQR41752.1"/>
    </source>
</evidence>
<dbReference type="PROSITE" id="PS00455">
    <property type="entry name" value="AMP_BINDING"/>
    <property type="match status" value="1"/>
</dbReference>
<evidence type="ECO:0000259" key="4">
    <source>
        <dbReference type="Pfam" id="PF00501"/>
    </source>
</evidence>
<evidence type="ECO:0000256" key="1">
    <source>
        <dbReference type="ARBA" id="ARBA00006432"/>
    </source>
</evidence>
<evidence type="ECO:0000256" key="2">
    <source>
        <dbReference type="ARBA" id="ARBA00022737"/>
    </source>
</evidence>
<dbReference type="Gene3D" id="3.40.50.12780">
    <property type="entry name" value="N-terminal domain of ligase-like"/>
    <property type="match status" value="1"/>
</dbReference>
<dbReference type="PANTHER" id="PTHR45527">
    <property type="entry name" value="NONRIBOSOMAL PEPTIDE SYNTHETASE"/>
    <property type="match status" value="1"/>
</dbReference>
<evidence type="ECO:0000259" key="5">
    <source>
        <dbReference type="Pfam" id="PF13193"/>
    </source>
</evidence>
<dbReference type="Pfam" id="PF13193">
    <property type="entry name" value="AMP-binding_C"/>
    <property type="match status" value="1"/>
</dbReference>
<dbReference type="Gene3D" id="3.30.300.30">
    <property type="match status" value="1"/>
</dbReference>
<dbReference type="InterPro" id="IPR042099">
    <property type="entry name" value="ANL_N_sf"/>
</dbReference>
<comment type="similarity">
    <text evidence="1">Belongs to the ATP-dependent AMP-binding enzyme family.</text>
</comment>
<feature type="domain" description="AMP-binding enzyme C-terminal" evidence="5">
    <location>
        <begin position="601"/>
        <end position="676"/>
    </location>
</feature>
<dbReference type="InterPro" id="IPR025110">
    <property type="entry name" value="AMP-bd_C"/>
</dbReference>
<feature type="domain" description="AMP-dependent synthetase/ligase" evidence="4">
    <location>
        <begin position="193"/>
        <end position="541"/>
    </location>
</feature>
<comment type="caution">
    <text evidence="6">The sequence shown here is derived from an EMBL/GenBank/DDBJ whole genome shotgun (WGS) entry which is preliminary data.</text>
</comment>
<dbReference type="PRINTS" id="PR00154">
    <property type="entry name" value="AMPBINDING"/>
</dbReference>
<sequence length="697" mass="80218">MVGNTNISSNMQGEIYLLSFIATALKYSSEPNICLRYQLCGQPNPSRLKILRTVAETWTLSDDIDSLFALNNEEVETAAQEKNVFNILFLIGNEDDINNKCNEMSNTHLKLMVNESTGICKFSINNDYFIVDILNELNITYQNILKEITKSPTSELKQFMELFPNEQKKIDEVFNNNSMDWGDKLNYSFSHLFEEQVSKTPDSIALSWRNERINYRELNRLSNYIADQLRSHGVEHQMRVVVISQRSIDFVAIILAIWKIGAIYVPIDPEYPSGRIEGILEDCNPHVVIYDNKQNCFESYKVIYTQDLINKEHKNYSGKITQDLKSSELLAYIIYTSGSTGKPKGVMIEHKGMINHLLSKVKDLEITGVSRVAQNASQSFDISIWQIFSALAVGGQTVIYENEVILQLNRFLDSIENDNVSIIEFVPSYLNVLLKWIEKKPRKLEKLKYVLVTGETLKASLVEKWFNKFPETPLINAYGPTEASDDITHEFMYSSSDNRISIGKPIYNMKIYIVNDENKLCPIGVKGEIIVSGEGVGRGYWNNVDKTNDSFKYLNITSDDQPTRYYFTGDIGCWTDEGKILCFGRRDEQVKVRGYRIELQEIDHFIEQVQGIENSVTIAFDNENENKRLVTFIVCKAQTQSIKKEITDYLHQNLPYYMVPEEYYILETLPKTPNGKIDKKQLISIIESEEQAWKIRL</sequence>
<dbReference type="SUPFAM" id="SSF56801">
    <property type="entry name" value="Acetyl-CoA synthetase-like"/>
    <property type="match status" value="1"/>
</dbReference>
<dbReference type="EMBL" id="SADY01000009">
    <property type="protein sequence ID" value="TQR41752.1"/>
    <property type="molecule type" value="Genomic_DNA"/>
</dbReference>